<organism evidence="2 3">
    <name type="scientific">Heliophilum fasciatum</name>
    <dbReference type="NCBI Taxonomy" id="35700"/>
    <lineage>
        <taxon>Bacteria</taxon>
        <taxon>Bacillati</taxon>
        <taxon>Bacillota</taxon>
        <taxon>Clostridia</taxon>
        <taxon>Eubacteriales</taxon>
        <taxon>Heliobacteriaceae</taxon>
        <taxon>Heliophilum</taxon>
    </lineage>
</organism>
<dbReference type="InterPro" id="IPR025474">
    <property type="entry name" value="DUF4325"/>
</dbReference>
<feature type="domain" description="DUF4325" evidence="1">
    <location>
        <begin position="18"/>
        <end position="77"/>
    </location>
</feature>
<keyword evidence="3" id="KW-1185">Reference proteome</keyword>
<dbReference type="EMBL" id="SLXT01000022">
    <property type="protein sequence ID" value="TCP62441.1"/>
    <property type="molecule type" value="Genomic_DNA"/>
</dbReference>
<dbReference type="AlphaFoldDB" id="A0A4R2RRE4"/>
<dbReference type="Proteomes" id="UP000294813">
    <property type="component" value="Unassembled WGS sequence"/>
</dbReference>
<dbReference type="OrthoDB" id="8455606at2"/>
<dbReference type="Pfam" id="PF14213">
    <property type="entry name" value="DUF4325"/>
    <property type="match status" value="1"/>
</dbReference>
<name>A0A4R2RRE4_9FIRM</name>
<protein>
    <submittedName>
        <fullName evidence="2">Uncharacterized protein DUF4325</fullName>
    </submittedName>
</protein>
<sequence length="97" mass="10946">MVTINVLDHVDQCYSNQDGDIIYKQIHSAFQAGFQVVLSFSGISAVTSSFINSALIPLLNDFSFDYIKANLKIVNSNRQLNEMIVSRFQFEDDPQIP</sequence>
<evidence type="ECO:0000313" key="2">
    <source>
        <dbReference type="EMBL" id="TCP62441.1"/>
    </source>
</evidence>
<dbReference type="RefSeq" id="WP_131919921.1">
    <property type="nucleotide sequence ID" value="NZ_JAOQNU010000021.1"/>
</dbReference>
<evidence type="ECO:0000313" key="3">
    <source>
        <dbReference type="Proteomes" id="UP000294813"/>
    </source>
</evidence>
<reference evidence="2 3" key="1">
    <citation type="submission" date="2019-03" db="EMBL/GenBank/DDBJ databases">
        <title>Genomic Encyclopedia of Type Strains, Phase IV (KMG-IV): sequencing the most valuable type-strain genomes for metagenomic binning, comparative biology and taxonomic classification.</title>
        <authorList>
            <person name="Goeker M."/>
        </authorList>
    </citation>
    <scope>NUCLEOTIDE SEQUENCE [LARGE SCALE GENOMIC DNA]</scope>
    <source>
        <strain evidence="2 3">DSM 11170</strain>
    </source>
</reference>
<gene>
    <name evidence="2" type="ORF">EDD73_12211</name>
</gene>
<comment type="caution">
    <text evidence="2">The sequence shown here is derived from an EMBL/GenBank/DDBJ whole genome shotgun (WGS) entry which is preliminary data.</text>
</comment>
<accession>A0A4R2RRE4</accession>
<evidence type="ECO:0000259" key="1">
    <source>
        <dbReference type="Pfam" id="PF14213"/>
    </source>
</evidence>
<proteinExistence type="predicted"/>